<dbReference type="OrthoDB" id="430364at2759"/>
<dbReference type="EMBL" id="KK103298">
    <property type="protein sequence ID" value="KIY95835.1"/>
    <property type="molecule type" value="Genomic_DNA"/>
</dbReference>
<gene>
    <name evidence="1" type="ORF">MNEG_12126</name>
</gene>
<proteinExistence type="predicted"/>
<dbReference type="KEGG" id="mng:MNEG_12126"/>
<accession>A0A0D2MM05</accession>
<organism evidence="1 2">
    <name type="scientific">Monoraphidium neglectum</name>
    <dbReference type="NCBI Taxonomy" id="145388"/>
    <lineage>
        <taxon>Eukaryota</taxon>
        <taxon>Viridiplantae</taxon>
        <taxon>Chlorophyta</taxon>
        <taxon>core chlorophytes</taxon>
        <taxon>Chlorophyceae</taxon>
        <taxon>CS clade</taxon>
        <taxon>Sphaeropleales</taxon>
        <taxon>Selenastraceae</taxon>
        <taxon>Monoraphidium</taxon>
    </lineage>
</organism>
<sequence length="203" mass="20718">MSVHPLEYLSPFLKLVREPDVSGPITGVALTALWRLLSSGAVAETTVGAAAARGRVPRCSDSGGGTAGGGRGQGVTAAGPALRLEREGRPAAAGVERREAGAVLGGAAAASEAVNAIVEDTTQCKFEATSPSSDEVLQAVVKCPAGVGLSDDSVCKAYQAAFMLGNLDADTRGSKGREVSELLTHYSRQIMGEITTVIFSRCA</sequence>
<dbReference type="Proteomes" id="UP000054498">
    <property type="component" value="Unassembled WGS sequence"/>
</dbReference>
<keyword evidence="2" id="KW-1185">Reference proteome</keyword>
<name>A0A0D2MM05_9CHLO</name>
<dbReference type="AlphaFoldDB" id="A0A0D2MM05"/>
<dbReference type="RefSeq" id="XP_013894855.1">
    <property type="nucleotide sequence ID" value="XM_014039401.1"/>
</dbReference>
<reference evidence="1 2" key="1">
    <citation type="journal article" date="2013" name="BMC Genomics">
        <title>Reconstruction of the lipid metabolism for the microalga Monoraphidium neglectum from its genome sequence reveals characteristics suitable for biofuel production.</title>
        <authorList>
            <person name="Bogen C."/>
            <person name="Al-Dilaimi A."/>
            <person name="Albersmeier A."/>
            <person name="Wichmann J."/>
            <person name="Grundmann M."/>
            <person name="Rupp O."/>
            <person name="Lauersen K.J."/>
            <person name="Blifernez-Klassen O."/>
            <person name="Kalinowski J."/>
            <person name="Goesmann A."/>
            <person name="Mussgnug J.H."/>
            <person name="Kruse O."/>
        </authorList>
    </citation>
    <scope>NUCLEOTIDE SEQUENCE [LARGE SCALE GENOMIC DNA]</scope>
    <source>
        <strain evidence="1 2">SAG 48.87</strain>
    </source>
</reference>
<evidence type="ECO:0000313" key="2">
    <source>
        <dbReference type="Proteomes" id="UP000054498"/>
    </source>
</evidence>
<dbReference type="STRING" id="145388.A0A0D2MM05"/>
<dbReference type="GeneID" id="25729457"/>
<protein>
    <submittedName>
        <fullName evidence="1">Uncharacterized protein</fullName>
    </submittedName>
</protein>
<evidence type="ECO:0000313" key="1">
    <source>
        <dbReference type="EMBL" id="KIY95835.1"/>
    </source>
</evidence>